<name>A0A173LIL3_9ACTN</name>
<keyword evidence="3" id="KW-1185">Reference proteome</keyword>
<protein>
    <submittedName>
        <fullName evidence="2">Uncharacterized protein</fullName>
    </submittedName>
</protein>
<evidence type="ECO:0000313" key="3">
    <source>
        <dbReference type="Proteomes" id="UP000186104"/>
    </source>
</evidence>
<evidence type="ECO:0000313" key="2">
    <source>
        <dbReference type="EMBL" id="ANI92115.1"/>
    </source>
</evidence>
<dbReference type="OrthoDB" id="5192422at2"/>
<proteinExistence type="predicted"/>
<gene>
    <name evidence="2" type="ORF">BJL86_1333</name>
</gene>
<sequence>MALFGRRKSNSKYDGGRPISPEDLEHFRTWCATRAGIDGYVEPATVVNPVSLLLVDILGEYTRRPIGSWDAADRLGRELGFAVYAADETGYPRRMRERDEAMRLKQKRERRERMREEMRRLEQERNER</sequence>
<dbReference type="AlphaFoldDB" id="A0A173LIL3"/>
<reference evidence="2 3" key="1">
    <citation type="submission" date="2016-06" db="EMBL/GenBank/DDBJ databases">
        <title>Complete genome sequence of a saline-alkali tolerant type strain Dietzia timorensis ID05-A0528T.</title>
        <authorList>
            <person name="Wu X."/>
        </authorList>
    </citation>
    <scope>NUCLEOTIDE SEQUENCE [LARGE SCALE GENOMIC DNA]</scope>
    <source>
        <strain evidence="2 3">ID05-A0528</strain>
    </source>
</reference>
<organism evidence="2 3">
    <name type="scientific">Dietzia timorensis</name>
    <dbReference type="NCBI Taxonomy" id="499555"/>
    <lineage>
        <taxon>Bacteria</taxon>
        <taxon>Bacillati</taxon>
        <taxon>Actinomycetota</taxon>
        <taxon>Actinomycetes</taxon>
        <taxon>Mycobacteriales</taxon>
        <taxon>Dietziaceae</taxon>
        <taxon>Dietzia</taxon>
    </lineage>
</organism>
<dbReference type="STRING" id="499555.BJL86_1333"/>
<dbReference type="EMBL" id="CP015961">
    <property type="protein sequence ID" value="ANI92115.1"/>
    <property type="molecule type" value="Genomic_DNA"/>
</dbReference>
<dbReference type="KEGG" id="dtm:BJL86_1333"/>
<dbReference type="Proteomes" id="UP000186104">
    <property type="component" value="Chromosome"/>
</dbReference>
<feature type="region of interest" description="Disordered" evidence="1">
    <location>
        <begin position="97"/>
        <end position="128"/>
    </location>
</feature>
<evidence type="ECO:0000256" key="1">
    <source>
        <dbReference type="SAM" id="MobiDB-lite"/>
    </source>
</evidence>
<dbReference type="RefSeq" id="WP_067473405.1">
    <property type="nucleotide sequence ID" value="NZ_CP015961.1"/>
</dbReference>
<accession>A0A173LIL3</accession>